<dbReference type="AlphaFoldDB" id="X1M8M6"/>
<accession>X1M8M6</accession>
<protein>
    <submittedName>
        <fullName evidence="1">Uncharacterized protein</fullName>
    </submittedName>
</protein>
<dbReference type="EMBL" id="BARV01020493">
    <property type="protein sequence ID" value="GAI27972.1"/>
    <property type="molecule type" value="Genomic_DNA"/>
</dbReference>
<proteinExistence type="predicted"/>
<organism evidence="1">
    <name type="scientific">marine sediment metagenome</name>
    <dbReference type="NCBI Taxonomy" id="412755"/>
    <lineage>
        <taxon>unclassified sequences</taxon>
        <taxon>metagenomes</taxon>
        <taxon>ecological metagenomes</taxon>
    </lineage>
</organism>
<sequence length="32" mass="3709">VGMISSLRFLNQLRMVSSETLIMKEVEKEIIN</sequence>
<reference evidence="1" key="1">
    <citation type="journal article" date="2014" name="Front. Microbiol.">
        <title>High frequency of phylogenetically diverse reductive dehalogenase-homologous genes in deep subseafloor sedimentary metagenomes.</title>
        <authorList>
            <person name="Kawai M."/>
            <person name="Futagami T."/>
            <person name="Toyoda A."/>
            <person name="Takaki Y."/>
            <person name="Nishi S."/>
            <person name="Hori S."/>
            <person name="Arai W."/>
            <person name="Tsubouchi T."/>
            <person name="Morono Y."/>
            <person name="Uchiyama I."/>
            <person name="Ito T."/>
            <person name="Fujiyama A."/>
            <person name="Inagaki F."/>
            <person name="Takami H."/>
        </authorList>
    </citation>
    <scope>NUCLEOTIDE SEQUENCE</scope>
    <source>
        <strain evidence="1">Expedition CK06-06</strain>
    </source>
</reference>
<feature type="non-terminal residue" evidence="1">
    <location>
        <position position="1"/>
    </location>
</feature>
<gene>
    <name evidence="1" type="ORF">S06H3_34195</name>
</gene>
<evidence type="ECO:0000313" key="1">
    <source>
        <dbReference type="EMBL" id="GAI27972.1"/>
    </source>
</evidence>
<comment type="caution">
    <text evidence="1">The sequence shown here is derived from an EMBL/GenBank/DDBJ whole genome shotgun (WGS) entry which is preliminary data.</text>
</comment>
<name>X1M8M6_9ZZZZ</name>